<dbReference type="PANTHER" id="PTHR35046">
    <property type="entry name" value="ZINC KNUCKLE (CCHC-TYPE) FAMILY PROTEIN"/>
    <property type="match status" value="1"/>
</dbReference>
<evidence type="ECO:0000313" key="3">
    <source>
        <dbReference type="EMBL" id="PKU62464.1"/>
    </source>
</evidence>
<reference evidence="3 4" key="1">
    <citation type="journal article" date="2016" name="Sci. Rep.">
        <title>The Dendrobium catenatum Lindl. genome sequence provides insights into polysaccharide synthase, floral development and adaptive evolution.</title>
        <authorList>
            <person name="Zhang G.Q."/>
            <person name="Xu Q."/>
            <person name="Bian C."/>
            <person name="Tsai W.C."/>
            <person name="Yeh C.M."/>
            <person name="Liu K.W."/>
            <person name="Yoshida K."/>
            <person name="Zhang L.S."/>
            <person name="Chang S.B."/>
            <person name="Chen F."/>
            <person name="Shi Y."/>
            <person name="Su Y.Y."/>
            <person name="Zhang Y.Q."/>
            <person name="Chen L.J."/>
            <person name="Yin Y."/>
            <person name="Lin M."/>
            <person name="Huang H."/>
            <person name="Deng H."/>
            <person name="Wang Z.W."/>
            <person name="Zhu S.L."/>
            <person name="Zhao X."/>
            <person name="Deng C."/>
            <person name="Niu S.C."/>
            <person name="Huang J."/>
            <person name="Wang M."/>
            <person name="Liu G.H."/>
            <person name="Yang H.J."/>
            <person name="Xiao X.J."/>
            <person name="Hsiao Y.Y."/>
            <person name="Wu W.L."/>
            <person name="Chen Y.Y."/>
            <person name="Mitsuda N."/>
            <person name="Ohme-Takagi M."/>
            <person name="Luo Y.B."/>
            <person name="Van de Peer Y."/>
            <person name="Liu Z.J."/>
        </authorList>
    </citation>
    <scope>NUCLEOTIDE SEQUENCE [LARGE SCALE GENOMIC DNA]</scope>
    <source>
        <tissue evidence="3">The whole plant</tissue>
    </source>
</reference>
<evidence type="ECO:0000256" key="1">
    <source>
        <dbReference type="SAM" id="MobiDB-lite"/>
    </source>
</evidence>
<dbReference type="PANTHER" id="PTHR35046:SF26">
    <property type="entry name" value="RNA-DIRECTED DNA POLYMERASE"/>
    <property type="match status" value="1"/>
</dbReference>
<proteinExistence type="predicted"/>
<evidence type="ECO:0000313" key="4">
    <source>
        <dbReference type="Proteomes" id="UP000233837"/>
    </source>
</evidence>
<feature type="region of interest" description="Disordered" evidence="1">
    <location>
        <begin position="141"/>
        <end position="161"/>
    </location>
</feature>
<protein>
    <recommendedName>
        <fullName evidence="2">Tf2-1-like SH3-like domain-containing protein</fullName>
    </recommendedName>
</protein>
<organism evidence="3 4">
    <name type="scientific">Dendrobium catenatum</name>
    <dbReference type="NCBI Taxonomy" id="906689"/>
    <lineage>
        <taxon>Eukaryota</taxon>
        <taxon>Viridiplantae</taxon>
        <taxon>Streptophyta</taxon>
        <taxon>Embryophyta</taxon>
        <taxon>Tracheophyta</taxon>
        <taxon>Spermatophyta</taxon>
        <taxon>Magnoliopsida</taxon>
        <taxon>Liliopsida</taxon>
        <taxon>Asparagales</taxon>
        <taxon>Orchidaceae</taxon>
        <taxon>Epidendroideae</taxon>
        <taxon>Malaxideae</taxon>
        <taxon>Dendrobiinae</taxon>
        <taxon>Dendrobium</taxon>
    </lineage>
</organism>
<dbReference type="Pfam" id="PF24626">
    <property type="entry name" value="SH3_Tf2-1"/>
    <property type="match status" value="1"/>
</dbReference>
<evidence type="ECO:0000259" key="2">
    <source>
        <dbReference type="Pfam" id="PF24626"/>
    </source>
</evidence>
<dbReference type="EMBL" id="KZ503646">
    <property type="protein sequence ID" value="PKU62464.1"/>
    <property type="molecule type" value="Genomic_DNA"/>
</dbReference>
<feature type="compositionally biased region" description="Low complexity" evidence="1">
    <location>
        <begin position="146"/>
        <end position="161"/>
    </location>
</feature>
<dbReference type="InterPro" id="IPR056924">
    <property type="entry name" value="SH3_Tf2-1"/>
</dbReference>
<sequence length="161" mass="17659">MLNRSTGKSPFSVVYTKLPNHTIDIAVLPKCDSRAAITVADQFATMLHEVRQKLLDSNAKYKLVADKHRRAGMFQPGDLVMVRLRRERFAPGTYSKLSRRKIGPISVLKRINANAYVVDLPAEFNTSSTFNIADISAYHPPDEALTSTSTTDSSSSDSGGG</sequence>
<accession>A0A2I0VGG7</accession>
<name>A0A2I0VGG7_9ASPA</name>
<feature type="domain" description="Tf2-1-like SH3-like" evidence="2">
    <location>
        <begin position="77"/>
        <end position="139"/>
    </location>
</feature>
<gene>
    <name evidence="3" type="ORF">MA16_Dca022552</name>
</gene>
<dbReference type="AlphaFoldDB" id="A0A2I0VGG7"/>
<keyword evidence="4" id="KW-1185">Reference proteome</keyword>
<reference evidence="3 4" key="2">
    <citation type="journal article" date="2017" name="Nature">
        <title>The Apostasia genome and the evolution of orchids.</title>
        <authorList>
            <person name="Zhang G.Q."/>
            <person name="Liu K.W."/>
            <person name="Li Z."/>
            <person name="Lohaus R."/>
            <person name="Hsiao Y.Y."/>
            <person name="Niu S.C."/>
            <person name="Wang J.Y."/>
            <person name="Lin Y.C."/>
            <person name="Xu Q."/>
            <person name="Chen L.J."/>
            <person name="Yoshida K."/>
            <person name="Fujiwara S."/>
            <person name="Wang Z.W."/>
            <person name="Zhang Y.Q."/>
            <person name="Mitsuda N."/>
            <person name="Wang M."/>
            <person name="Liu G.H."/>
            <person name="Pecoraro L."/>
            <person name="Huang H.X."/>
            <person name="Xiao X.J."/>
            <person name="Lin M."/>
            <person name="Wu X.Y."/>
            <person name="Wu W.L."/>
            <person name="Chen Y.Y."/>
            <person name="Chang S.B."/>
            <person name="Sakamoto S."/>
            <person name="Ohme-Takagi M."/>
            <person name="Yagi M."/>
            <person name="Zeng S.J."/>
            <person name="Shen C.Y."/>
            <person name="Yeh C.M."/>
            <person name="Luo Y.B."/>
            <person name="Tsai W.C."/>
            <person name="Van de Peer Y."/>
            <person name="Liu Z.J."/>
        </authorList>
    </citation>
    <scope>NUCLEOTIDE SEQUENCE [LARGE SCALE GENOMIC DNA]</scope>
    <source>
        <tissue evidence="3">The whole plant</tissue>
    </source>
</reference>
<dbReference type="Proteomes" id="UP000233837">
    <property type="component" value="Unassembled WGS sequence"/>
</dbReference>